<dbReference type="Pfam" id="PF02949">
    <property type="entry name" value="7tm_6"/>
    <property type="match status" value="1"/>
</dbReference>
<dbReference type="InterPro" id="IPR004117">
    <property type="entry name" value="7tm6_olfct_rcpt"/>
</dbReference>
<comment type="subcellular location">
    <subcellularLocation>
        <location evidence="1 10">Cell membrane</location>
        <topology evidence="1 10">Multi-pass membrane protein</topology>
    </subcellularLocation>
</comment>
<evidence type="ECO:0000256" key="10">
    <source>
        <dbReference type="RuleBase" id="RU351113"/>
    </source>
</evidence>
<evidence type="ECO:0000256" key="6">
    <source>
        <dbReference type="ARBA" id="ARBA00022989"/>
    </source>
</evidence>
<proteinExistence type="inferred from homology"/>
<feature type="transmembrane region" description="Helical" evidence="10">
    <location>
        <begin position="67"/>
        <end position="85"/>
    </location>
</feature>
<accession>A0AA38MAT0</accession>
<gene>
    <name evidence="11" type="ORF">Zmor_021219</name>
</gene>
<dbReference type="GO" id="GO:0005549">
    <property type="term" value="F:odorant binding"/>
    <property type="evidence" value="ECO:0007669"/>
    <property type="project" value="InterPro"/>
</dbReference>
<keyword evidence="5 10" id="KW-0552">Olfaction</keyword>
<keyword evidence="8 10" id="KW-0675">Receptor</keyword>
<evidence type="ECO:0000313" key="11">
    <source>
        <dbReference type="EMBL" id="KAJ3649479.1"/>
    </source>
</evidence>
<dbReference type="PANTHER" id="PTHR21137:SF35">
    <property type="entry name" value="ODORANT RECEPTOR 19A-RELATED"/>
    <property type="match status" value="1"/>
</dbReference>
<feature type="transmembrane region" description="Helical" evidence="10">
    <location>
        <begin position="36"/>
        <end position="55"/>
    </location>
</feature>
<evidence type="ECO:0000256" key="2">
    <source>
        <dbReference type="ARBA" id="ARBA00022475"/>
    </source>
</evidence>
<dbReference type="GO" id="GO:0007165">
    <property type="term" value="P:signal transduction"/>
    <property type="evidence" value="ECO:0007669"/>
    <property type="project" value="UniProtKB-KW"/>
</dbReference>
<protein>
    <recommendedName>
        <fullName evidence="10">Odorant receptor</fullName>
    </recommendedName>
</protein>
<keyword evidence="4 10" id="KW-0812">Transmembrane</keyword>
<keyword evidence="7 10" id="KW-0472">Membrane</keyword>
<keyword evidence="9 10" id="KW-0807">Transducer</keyword>
<organism evidence="11 12">
    <name type="scientific">Zophobas morio</name>
    <dbReference type="NCBI Taxonomy" id="2755281"/>
    <lineage>
        <taxon>Eukaryota</taxon>
        <taxon>Metazoa</taxon>
        <taxon>Ecdysozoa</taxon>
        <taxon>Arthropoda</taxon>
        <taxon>Hexapoda</taxon>
        <taxon>Insecta</taxon>
        <taxon>Pterygota</taxon>
        <taxon>Neoptera</taxon>
        <taxon>Endopterygota</taxon>
        <taxon>Coleoptera</taxon>
        <taxon>Polyphaga</taxon>
        <taxon>Cucujiformia</taxon>
        <taxon>Tenebrionidae</taxon>
        <taxon>Zophobas</taxon>
    </lineage>
</organism>
<sequence length="387" mass="44295">MTSIITDSFHLTILILRCVGLYYNGKQSLAMKIWKYSVYLLSVVMVVLALFNLFVEENIDMLQLNQLVVFLAEASSGVVKILLFMKNGSRIKKCIHFFGDRRFEPKNEEEKRILDECVRLCRRNVKIIVGALAFTDVIWNILPLWNPASALPVKIWLPFELIPGSPTLYLARFYVAIVLTYDGIVTTSLEPLIGGLAYHITAQIKILKYNIIYLDGNNTAKTEIGNRSTTNYKKVREKLIQCIAHHNDILIFVAEFENCFSWCIFWQLAGTTFGLCFCSVGMTWVSPTSVNAMMFFVTYAVISLQLFFYCHYGTLLYEENNGLIDAIYMSPWYKYDAATRKIFITMMECSKVSITLTTGKIITLTYDTFTSVLKTSYSLIAVLNNYH</sequence>
<dbReference type="AlphaFoldDB" id="A0AA38MAT0"/>
<comment type="similarity">
    <text evidence="10">Belongs to the insect chemoreceptor superfamily. Heteromeric odorant receptor channel (TC 1.A.69) family.</text>
</comment>
<feature type="transmembrane region" description="Helical" evidence="10">
    <location>
        <begin position="292"/>
        <end position="310"/>
    </location>
</feature>
<dbReference type="Proteomes" id="UP001168821">
    <property type="component" value="Unassembled WGS sequence"/>
</dbReference>
<keyword evidence="6 10" id="KW-1133">Transmembrane helix</keyword>
<evidence type="ECO:0000256" key="9">
    <source>
        <dbReference type="ARBA" id="ARBA00023224"/>
    </source>
</evidence>
<feature type="transmembrane region" description="Helical" evidence="10">
    <location>
        <begin position="6"/>
        <end position="24"/>
    </location>
</feature>
<evidence type="ECO:0000256" key="7">
    <source>
        <dbReference type="ARBA" id="ARBA00023136"/>
    </source>
</evidence>
<keyword evidence="3 10" id="KW-0716">Sensory transduction</keyword>
<dbReference type="PANTHER" id="PTHR21137">
    <property type="entry name" value="ODORANT RECEPTOR"/>
    <property type="match status" value="1"/>
</dbReference>
<comment type="caution">
    <text evidence="10">Lacks conserved residue(s) required for the propagation of feature annotation.</text>
</comment>
<keyword evidence="2" id="KW-1003">Cell membrane</keyword>
<comment type="caution">
    <text evidence="11">The sequence shown here is derived from an EMBL/GenBank/DDBJ whole genome shotgun (WGS) entry which is preliminary data.</text>
</comment>
<evidence type="ECO:0000256" key="4">
    <source>
        <dbReference type="ARBA" id="ARBA00022692"/>
    </source>
</evidence>
<dbReference type="GO" id="GO:0004984">
    <property type="term" value="F:olfactory receptor activity"/>
    <property type="evidence" value="ECO:0007669"/>
    <property type="project" value="InterPro"/>
</dbReference>
<reference evidence="11" key="1">
    <citation type="journal article" date="2023" name="G3 (Bethesda)">
        <title>Whole genome assemblies of Zophobas morio and Tenebrio molitor.</title>
        <authorList>
            <person name="Kaur S."/>
            <person name="Stinson S.A."/>
            <person name="diCenzo G.C."/>
        </authorList>
    </citation>
    <scope>NUCLEOTIDE SEQUENCE</scope>
    <source>
        <strain evidence="11">QUZm001</strain>
    </source>
</reference>
<evidence type="ECO:0000313" key="12">
    <source>
        <dbReference type="Proteomes" id="UP001168821"/>
    </source>
</evidence>
<dbReference type="EMBL" id="JALNTZ010000006">
    <property type="protein sequence ID" value="KAJ3649479.1"/>
    <property type="molecule type" value="Genomic_DNA"/>
</dbReference>
<evidence type="ECO:0000256" key="1">
    <source>
        <dbReference type="ARBA" id="ARBA00004651"/>
    </source>
</evidence>
<dbReference type="GO" id="GO:0005886">
    <property type="term" value="C:plasma membrane"/>
    <property type="evidence" value="ECO:0007669"/>
    <property type="project" value="UniProtKB-SubCell"/>
</dbReference>
<feature type="transmembrane region" description="Helical" evidence="10">
    <location>
        <begin position="264"/>
        <end position="286"/>
    </location>
</feature>
<evidence type="ECO:0000256" key="3">
    <source>
        <dbReference type="ARBA" id="ARBA00022606"/>
    </source>
</evidence>
<evidence type="ECO:0000256" key="5">
    <source>
        <dbReference type="ARBA" id="ARBA00022725"/>
    </source>
</evidence>
<name>A0AA38MAT0_9CUCU</name>
<evidence type="ECO:0000256" key="8">
    <source>
        <dbReference type="ARBA" id="ARBA00023170"/>
    </source>
</evidence>
<keyword evidence="12" id="KW-1185">Reference proteome</keyword>